<gene>
    <name evidence="5" type="primary">creN7</name>
    <name evidence="6" type="ordered locus">DKAM_0182</name>
</gene>
<evidence type="ECO:0000313" key="7">
    <source>
        <dbReference type="Proteomes" id="UP000006903"/>
    </source>
</evidence>
<evidence type="ECO:0000256" key="2">
    <source>
        <dbReference type="ARBA" id="ARBA00022481"/>
    </source>
</evidence>
<dbReference type="InterPro" id="IPR038647">
    <property type="entry name" value="Cren7_sf"/>
</dbReference>
<dbReference type="HAMAP" id="MF_01387">
    <property type="entry name" value="Chromatin_Cren7"/>
    <property type="match status" value="1"/>
</dbReference>
<evidence type="ECO:0000256" key="1">
    <source>
        <dbReference type="ARBA" id="ARBA00022454"/>
    </source>
</evidence>
<dbReference type="InterPro" id="IPR020906">
    <property type="entry name" value="dsDNA-bd_Cren7"/>
</dbReference>
<accession>B8D2W3</accession>
<dbReference type="Pfam" id="PF11520">
    <property type="entry name" value="Cren7"/>
    <property type="match status" value="1"/>
</dbReference>
<comment type="subunit">
    <text evidence="5">Monomer.</text>
</comment>
<reference evidence="6 7" key="1">
    <citation type="journal article" date="2009" name="J. Bacteriol.">
        <title>Complete genome sequence of the anaerobic, protein-degrading hyperthermophilic crenarchaeon Desulfurococcus kamchatkensis.</title>
        <authorList>
            <person name="Ravin N.V."/>
            <person name="Mardanov A.V."/>
            <person name="Beletsky A.V."/>
            <person name="Kublanov I.V."/>
            <person name="Kolganova T.V."/>
            <person name="Lebedinsky A.V."/>
            <person name="Chernyh N.A."/>
            <person name="Bonch-Osmolovskaya E.A."/>
            <person name="Skryabin K.G."/>
        </authorList>
    </citation>
    <scope>NUCLEOTIDE SEQUENCE [LARGE SCALE GENOMIC DNA]</scope>
    <source>
        <strain evidence="7">DSM 18924 / JCM 16383 / VKM B-2413 / 1221n</strain>
    </source>
</reference>
<evidence type="ECO:0000256" key="5">
    <source>
        <dbReference type="HAMAP-Rule" id="MF_01387"/>
    </source>
</evidence>
<protein>
    <recommendedName>
        <fullName evidence="5">Chromatin protein Cren7</fullName>
    </recommendedName>
</protein>
<keyword evidence="1 5" id="KW-0158">Chromosome</keyword>
<name>B8D2W3_DESA1</name>
<evidence type="ECO:0000256" key="3">
    <source>
        <dbReference type="ARBA" id="ARBA00022490"/>
    </source>
</evidence>
<dbReference type="eggNOG" id="arCOG04114">
    <property type="taxonomic scope" value="Archaea"/>
</dbReference>
<keyword evidence="3 5" id="KW-0963">Cytoplasm</keyword>
<dbReference type="Gene3D" id="2.30.30.610">
    <property type="entry name" value="Chromatin protein Cren7"/>
    <property type="match status" value="1"/>
</dbReference>
<dbReference type="STRING" id="490899.DKAM_0182"/>
<sequence length="65" mass="7424">MVIHMPCTEKVKVKTPGGRELELVPVKVWQLNPRGRKGVKIGLFQDPGTGRYFRTRVPEEYPLCS</sequence>
<dbReference type="KEGG" id="dka:DKAM_0182"/>
<dbReference type="Proteomes" id="UP000006903">
    <property type="component" value="Chromosome"/>
</dbReference>
<evidence type="ECO:0000256" key="4">
    <source>
        <dbReference type="ARBA" id="ARBA00023125"/>
    </source>
</evidence>
<dbReference type="EMBL" id="CP001140">
    <property type="protein sequence ID" value="ACL10510.1"/>
    <property type="molecule type" value="Genomic_DNA"/>
</dbReference>
<evidence type="ECO:0000313" key="6">
    <source>
        <dbReference type="EMBL" id="ACL10510.1"/>
    </source>
</evidence>
<comment type="similarity">
    <text evidence="5">Belongs to the Cren7 family.</text>
</comment>
<comment type="subcellular location">
    <subcellularLocation>
        <location evidence="5">Chromosome</location>
    </subcellularLocation>
    <subcellularLocation>
        <location evidence="5">Cytoplasm</location>
    </subcellularLocation>
</comment>
<dbReference type="GO" id="GO:0005694">
    <property type="term" value="C:chromosome"/>
    <property type="evidence" value="ECO:0007669"/>
    <property type="project" value="UniProtKB-SubCell"/>
</dbReference>
<keyword evidence="2 5" id="KW-0488">Methylation</keyword>
<organism evidence="6 7">
    <name type="scientific">Desulfurococcus amylolyticus (strain DSM 18924 / JCM 16383 / VKM B-2413 / 1221n)</name>
    <name type="common">Desulfurococcus kamchatkensis</name>
    <dbReference type="NCBI Taxonomy" id="490899"/>
    <lineage>
        <taxon>Archaea</taxon>
        <taxon>Thermoproteota</taxon>
        <taxon>Thermoprotei</taxon>
        <taxon>Desulfurococcales</taxon>
        <taxon>Desulfurococcaceae</taxon>
        <taxon>Desulfurococcus</taxon>
    </lineage>
</organism>
<dbReference type="HOGENOM" id="CLU_2911298_0_0_2"/>
<dbReference type="GO" id="GO:0003690">
    <property type="term" value="F:double-stranded DNA binding"/>
    <property type="evidence" value="ECO:0007669"/>
    <property type="project" value="UniProtKB-UniRule"/>
</dbReference>
<comment type="PTM">
    <text evidence="5">Methylated at multiple sites, to varying extents.</text>
</comment>
<proteinExistence type="inferred from homology"/>
<comment type="function">
    <text evidence="5">A chromatin protein, binds double-stranded DNA without sequence specificity. Constrains negative DNA supercoils.</text>
</comment>
<dbReference type="AlphaFoldDB" id="B8D2W3"/>
<dbReference type="GO" id="GO:0005737">
    <property type="term" value="C:cytoplasm"/>
    <property type="evidence" value="ECO:0007669"/>
    <property type="project" value="UniProtKB-SubCell"/>
</dbReference>
<keyword evidence="4 5" id="KW-0238">DNA-binding</keyword>